<evidence type="ECO:0000259" key="1">
    <source>
        <dbReference type="PROSITE" id="PS51782"/>
    </source>
</evidence>
<name>A0A0M0KMQ0_ALKHA</name>
<reference evidence="2" key="1">
    <citation type="submission" date="2015-08" db="EMBL/GenBank/DDBJ databases">
        <title>Complete DNA Sequence of Pseudomonas syringae pv. actinidiae, the Causal Agent of Kiwifruit Canker Disease.</title>
        <authorList>
            <person name="Rikkerink E.H.A."/>
            <person name="Fineran P.C."/>
        </authorList>
    </citation>
    <scope>NUCLEOTIDE SEQUENCE</scope>
    <source>
        <strain evidence="2">DSM 13666</strain>
    </source>
</reference>
<dbReference type="SMART" id="SM00257">
    <property type="entry name" value="LysM"/>
    <property type="match status" value="1"/>
</dbReference>
<proteinExistence type="predicted"/>
<dbReference type="CDD" id="cd00118">
    <property type="entry name" value="LysM"/>
    <property type="match status" value="1"/>
</dbReference>
<evidence type="ECO:0000313" key="2">
    <source>
        <dbReference type="EMBL" id="KOO39887.1"/>
    </source>
</evidence>
<organism evidence="2">
    <name type="scientific">Halalkalibacterium halodurans</name>
    <name type="common">Bacillus halodurans</name>
    <dbReference type="NCBI Taxonomy" id="86665"/>
    <lineage>
        <taxon>Bacteria</taxon>
        <taxon>Bacillati</taxon>
        <taxon>Bacillota</taxon>
        <taxon>Bacilli</taxon>
        <taxon>Bacillales</taxon>
        <taxon>Bacillaceae</taxon>
        <taxon>Halalkalibacterium (ex Joshi et al. 2022)</taxon>
    </lineage>
</organism>
<dbReference type="PROSITE" id="PS51782">
    <property type="entry name" value="LYSM"/>
    <property type="match status" value="1"/>
</dbReference>
<sequence>MPKSVYEFWLSQGSQKLRLPVLPEKIEIGGAMQNESVRVSGLGELIFIDEPGAREISFASFFPKRHTPLCEYRSIPKPETAISTLMKWRNKKQPIRLIVTGTKINFLCSLEEFTYSEGESGVGDRDYSLQLKEYKTASPRKIKVKKPVKKKRPSKPAPRTWKVKKGDTLWAIAGKVYGKNTDWRKIWNANKSMLIKRDSRNNRQPGHWIYPNQTLRIP</sequence>
<dbReference type="Gene3D" id="3.10.350.10">
    <property type="entry name" value="LysM domain"/>
    <property type="match status" value="1"/>
</dbReference>
<dbReference type="InterPro" id="IPR036779">
    <property type="entry name" value="LysM_dom_sf"/>
</dbReference>
<dbReference type="RefSeq" id="WP_053431735.1">
    <property type="nucleotide sequence ID" value="NZ_LILD02000002.1"/>
</dbReference>
<gene>
    <name evidence="2" type="ORF">AMD02_14295</name>
</gene>
<dbReference type="InterPro" id="IPR018392">
    <property type="entry name" value="LysM"/>
</dbReference>
<dbReference type="EMBL" id="LILD01000001">
    <property type="protein sequence ID" value="KOO39887.1"/>
    <property type="molecule type" value="Genomic_DNA"/>
</dbReference>
<accession>A0A0M0KMQ0</accession>
<dbReference type="PANTHER" id="PTHR34700:SF4">
    <property type="entry name" value="PHAGE-LIKE ELEMENT PBSX PROTEIN XKDP"/>
    <property type="match status" value="1"/>
</dbReference>
<dbReference type="Pfam" id="PF01476">
    <property type="entry name" value="LysM"/>
    <property type="match status" value="1"/>
</dbReference>
<dbReference type="PANTHER" id="PTHR34700">
    <property type="entry name" value="POTASSIUM BINDING PROTEIN KBP"/>
    <property type="match status" value="1"/>
</dbReference>
<protein>
    <submittedName>
        <fullName evidence="2">Phage portal protein</fullName>
    </submittedName>
</protein>
<feature type="domain" description="LysM" evidence="1">
    <location>
        <begin position="159"/>
        <end position="217"/>
    </location>
</feature>
<comment type="caution">
    <text evidence="2">The sequence shown here is derived from an EMBL/GenBank/DDBJ whole genome shotgun (WGS) entry which is preliminary data.</text>
</comment>
<dbReference type="PATRIC" id="fig|136160.3.peg.3322"/>
<dbReference type="SUPFAM" id="SSF54106">
    <property type="entry name" value="LysM domain"/>
    <property type="match status" value="1"/>
</dbReference>
<dbReference type="InterPro" id="IPR052196">
    <property type="entry name" value="Bact_Kbp"/>
</dbReference>
<dbReference type="AlphaFoldDB" id="A0A0M0KMQ0"/>